<sequence length="78" mass="8243">MAGGSVDNVCGGRGKRVCLGSHDLCVRRRQREQGEQRAGQAQVPRYVSCLPSISQQAGPSKKIRAANWGGPGPPANTQ</sequence>
<accession>A0A545UXB1</accession>
<evidence type="ECO:0000313" key="2">
    <source>
        <dbReference type="EMBL" id="TQV94078.1"/>
    </source>
</evidence>
<dbReference type="Proteomes" id="UP000315783">
    <property type="component" value="Unassembled WGS sequence"/>
</dbReference>
<proteinExistence type="predicted"/>
<feature type="region of interest" description="Disordered" evidence="1">
    <location>
        <begin position="54"/>
        <end position="78"/>
    </location>
</feature>
<comment type="caution">
    <text evidence="2">The sequence shown here is derived from an EMBL/GenBank/DDBJ whole genome shotgun (WGS) entry which is preliminary data.</text>
</comment>
<organism evidence="2 3">
    <name type="scientific">Cordyceps javanica</name>
    <dbReference type="NCBI Taxonomy" id="43265"/>
    <lineage>
        <taxon>Eukaryota</taxon>
        <taxon>Fungi</taxon>
        <taxon>Dikarya</taxon>
        <taxon>Ascomycota</taxon>
        <taxon>Pezizomycotina</taxon>
        <taxon>Sordariomycetes</taxon>
        <taxon>Hypocreomycetidae</taxon>
        <taxon>Hypocreales</taxon>
        <taxon>Cordycipitaceae</taxon>
        <taxon>Cordyceps</taxon>
    </lineage>
</organism>
<gene>
    <name evidence="2" type="ORF">IF1G_06957</name>
</gene>
<dbReference type="AlphaFoldDB" id="A0A545UXB1"/>
<dbReference type="EMBL" id="SPUK01000010">
    <property type="protein sequence ID" value="TQV94078.1"/>
    <property type="molecule type" value="Genomic_DNA"/>
</dbReference>
<evidence type="ECO:0000313" key="3">
    <source>
        <dbReference type="Proteomes" id="UP000315783"/>
    </source>
</evidence>
<evidence type="ECO:0000256" key="1">
    <source>
        <dbReference type="SAM" id="MobiDB-lite"/>
    </source>
</evidence>
<name>A0A545UXB1_9HYPO</name>
<protein>
    <submittedName>
        <fullName evidence="2">Uncharacterized protein</fullName>
    </submittedName>
</protein>
<keyword evidence="3" id="KW-1185">Reference proteome</keyword>
<reference evidence="2 3" key="1">
    <citation type="journal article" date="2019" name="Appl. Microbiol. Biotechnol.">
        <title>Genome sequence of Isaria javanica and comparative genome analysis insights into family S53 peptidase evolution in fungal entomopathogens.</title>
        <authorList>
            <person name="Lin R."/>
            <person name="Zhang X."/>
            <person name="Xin B."/>
            <person name="Zou M."/>
            <person name="Gao Y."/>
            <person name="Qin F."/>
            <person name="Hu Q."/>
            <person name="Xie B."/>
            <person name="Cheng X."/>
        </authorList>
    </citation>
    <scope>NUCLEOTIDE SEQUENCE [LARGE SCALE GENOMIC DNA]</scope>
    <source>
        <strain evidence="2 3">IJ1G</strain>
    </source>
</reference>